<proteinExistence type="predicted"/>
<dbReference type="InterPro" id="IPR029058">
    <property type="entry name" value="AB_hydrolase_fold"/>
</dbReference>
<reference evidence="1" key="1">
    <citation type="submission" date="2020-04" db="EMBL/GenBank/DDBJ databases">
        <title>Deep metagenomics examines the oral microbiome during advanced dental caries in children, revealing novel taxa and co-occurrences with host molecules.</title>
        <authorList>
            <person name="Baker J.L."/>
            <person name="Morton J.T."/>
            <person name="Dinis M."/>
            <person name="Alvarez R."/>
            <person name="Tran N.C."/>
            <person name="Knight R."/>
            <person name="Edlund A."/>
        </authorList>
    </citation>
    <scope>NUCLEOTIDE SEQUENCE</scope>
    <source>
        <strain evidence="1">JCVI_30_bin.13</strain>
    </source>
</reference>
<evidence type="ECO:0000313" key="1">
    <source>
        <dbReference type="EMBL" id="MBF0967426.1"/>
    </source>
</evidence>
<comment type="caution">
    <text evidence="1">The sequence shown here is derived from an EMBL/GenBank/DDBJ whole genome shotgun (WGS) entry which is preliminary data.</text>
</comment>
<dbReference type="Proteomes" id="UP000759246">
    <property type="component" value="Unassembled WGS sequence"/>
</dbReference>
<name>A0A929RSA0_9ACTO</name>
<dbReference type="SUPFAM" id="SSF53474">
    <property type="entry name" value="alpha/beta-Hydrolases"/>
    <property type="match status" value="1"/>
</dbReference>
<sequence>VIGNPRPAWLIDAALRVAPRFSADLAWKLQQASHLTGLSRPSEVLRAFGDYTMEPLEGRITQPCLVLAGDADQYVPFERLGDVRRALANAAELDVRAFRDAQDPDMAQHCQIGDLDRAFAIMGEWLILCK</sequence>
<dbReference type="GO" id="GO:0016787">
    <property type="term" value="F:hydrolase activity"/>
    <property type="evidence" value="ECO:0007669"/>
    <property type="project" value="UniProtKB-KW"/>
</dbReference>
<dbReference type="EMBL" id="JABZGF010000471">
    <property type="protein sequence ID" value="MBF0967426.1"/>
    <property type="molecule type" value="Genomic_DNA"/>
</dbReference>
<feature type="non-terminal residue" evidence="1">
    <location>
        <position position="1"/>
    </location>
</feature>
<accession>A0A929RSA0</accession>
<dbReference type="AlphaFoldDB" id="A0A929RSA0"/>
<keyword evidence="1" id="KW-0378">Hydrolase</keyword>
<evidence type="ECO:0000313" key="2">
    <source>
        <dbReference type="Proteomes" id="UP000759246"/>
    </source>
</evidence>
<dbReference type="Gene3D" id="3.40.50.1820">
    <property type="entry name" value="alpha/beta hydrolase"/>
    <property type="match status" value="1"/>
</dbReference>
<organism evidence="1 2">
    <name type="scientific">Actinomyces bouchesdurhonensis</name>
    <dbReference type="NCBI Taxonomy" id="1852361"/>
    <lineage>
        <taxon>Bacteria</taxon>
        <taxon>Bacillati</taxon>
        <taxon>Actinomycetota</taxon>
        <taxon>Actinomycetes</taxon>
        <taxon>Actinomycetales</taxon>
        <taxon>Actinomycetaceae</taxon>
        <taxon>Actinomyces</taxon>
    </lineage>
</organism>
<gene>
    <name evidence="1" type="ORF">HXK09_09895</name>
</gene>
<protein>
    <submittedName>
        <fullName evidence="1">Alpha/beta hydrolase</fullName>
    </submittedName>
</protein>